<sequence>MRGLTIRAKLILALSLILLTAFVVLSVVNYQTSRKSVRHEIMTSSLPLIRENIYSAIHGSLIQPILVSSTMANDAFLRTWARDGERDQQAIVQYLQDIRDRYDFFSVFFVSDKTNRYYHYEGVQKRISPEDDHDVWYYKFLGTGLDYQLDVDTDEVTGGILTIFMNHRLEDYDGRLLGVTGVGVRMDHVAELLRETQEKYDRRVYMVDGRGLVQAHSNLSLVERMNIRETEGIRSIADEILSNQGAPRNYEYDSSHGRVLLTASYVPELDWFLLVEQDEDAVLSTVRGNLARTLGGGLLATILVILVSVFAVDHFQKRLERMAVTDELTGVANRRRLDEQFEQARARHERDGTSFSIMLIDLDGFKLVNDRSGHLEGDRVLCSVAKLISKYIRPMDLVARWGGDEFMVLAESGLKQTGGMAERIRSAVERAQLQGADGSTLTLSAGVAEYRDGDTLDSLTCRADDALYLVKNSGRNAVGLARSDKADQAGDAGGGAADAGQNKNIE</sequence>
<keyword evidence="12" id="KW-1185">Reference proteome</keyword>
<dbReference type="InterPro" id="IPR050469">
    <property type="entry name" value="Diguanylate_Cyclase"/>
</dbReference>
<evidence type="ECO:0000256" key="9">
    <source>
        <dbReference type="SAM" id="Phobius"/>
    </source>
</evidence>
<dbReference type="RefSeq" id="WP_234990708.1">
    <property type="nucleotide sequence ID" value="NZ_FUYC01000012.1"/>
</dbReference>
<evidence type="ECO:0000256" key="5">
    <source>
        <dbReference type="ARBA" id="ARBA00022989"/>
    </source>
</evidence>
<accession>A0A1T4XMM9</accession>
<keyword evidence="5 9" id="KW-1133">Transmembrane helix</keyword>
<keyword evidence="6 9" id="KW-0472">Membrane</keyword>
<organism evidence="11 12">
    <name type="scientific">Paucidesulfovibrio gracilis DSM 16080</name>
    <dbReference type="NCBI Taxonomy" id="1121449"/>
    <lineage>
        <taxon>Bacteria</taxon>
        <taxon>Pseudomonadati</taxon>
        <taxon>Thermodesulfobacteriota</taxon>
        <taxon>Desulfovibrionia</taxon>
        <taxon>Desulfovibrionales</taxon>
        <taxon>Desulfovibrionaceae</taxon>
        <taxon>Paucidesulfovibrio</taxon>
    </lineage>
</organism>
<dbReference type="GO" id="GO:0005886">
    <property type="term" value="C:plasma membrane"/>
    <property type="evidence" value="ECO:0007669"/>
    <property type="project" value="UniProtKB-SubCell"/>
</dbReference>
<evidence type="ECO:0000256" key="1">
    <source>
        <dbReference type="ARBA" id="ARBA00004651"/>
    </source>
</evidence>
<evidence type="ECO:0000313" key="12">
    <source>
        <dbReference type="Proteomes" id="UP000190027"/>
    </source>
</evidence>
<dbReference type="NCBIfam" id="TIGR00254">
    <property type="entry name" value="GGDEF"/>
    <property type="match status" value="1"/>
</dbReference>
<dbReference type="InterPro" id="IPR029151">
    <property type="entry name" value="Sensor-like_sf"/>
</dbReference>
<keyword evidence="3" id="KW-1003">Cell membrane</keyword>
<evidence type="ECO:0000256" key="2">
    <source>
        <dbReference type="ARBA" id="ARBA00012528"/>
    </source>
</evidence>
<dbReference type="AlphaFoldDB" id="A0A1T4XMM9"/>
<dbReference type="EMBL" id="FUYC01000012">
    <property type="protein sequence ID" value="SKA90418.1"/>
    <property type="molecule type" value="Genomic_DNA"/>
</dbReference>
<dbReference type="CDD" id="cd01949">
    <property type="entry name" value="GGDEF"/>
    <property type="match status" value="1"/>
</dbReference>
<name>A0A1T4XMM9_9BACT</name>
<dbReference type="SUPFAM" id="SSF55073">
    <property type="entry name" value="Nucleotide cyclase"/>
    <property type="match status" value="1"/>
</dbReference>
<dbReference type="Gene3D" id="3.30.70.270">
    <property type="match status" value="1"/>
</dbReference>
<evidence type="ECO:0000256" key="7">
    <source>
        <dbReference type="ARBA" id="ARBA00034247"/>
    </source>
</evidence>
<dbReference type="EC" id="2.7.7.65" evidence="2"/>
<dbReference type="STRING" id="1121449.SAMN02745704_02219"/>
<dbReference type="CDD" id="cd18773">
    <property type="entry name" value="PDC1_HK_sensor"/>
    <property type="match status" value="1"/>
</dbReference>
<dbReference type="InterPro" id="IPR029787">
    <property type="entry name" value="Nucleotide_cyclase"/>
</dbReference>
<dbReference type="InterPro" id="IPR043128">
    <property type="entry name" value="Rev_trsase/Diguanyl_cyclase"/>
</dbReference>
<dbReference type="SUPFAM" id="SSF103190">
    <property type="entry name" value="Sensory domain-like"/>
    <property type="match status" value="1"/>
</dbReference>
<comment type="subcellular location">
    <subcellularLocation>
        <location evidence="1">Cell membrane</location>
        <topology evidence="1">Multi-pass membrane protein</topology>
    </subcellularLocation>
</comment>
<dbReference type="Gene3D" id="3.30.450.20">
    <property type="entry name" value="PAS domain"/>
    <property type="match status" value="1"/>
</dbReference>
<evidence type="ECO:0000256" key="4">
    <source>
        <dbReference type="ARBA" id="ARBA00022692"/>
    </source>
</evidence>
<dbReference type="InterPro" id="IPR000160">
    <property type="entry name" value="GGDEF_dom"/>
</dbReference>
<keyword evidence="4 9" id="KW-0812">Transmembrane</keyword>
<dbReference type="PANTHER" id="PTHR45138:SF9">
    <property type="entry name" value="DIGUANYLATE CYCLASE DGCM-RELATED"/>
    <property type="match status" value="1"/>
</dbReference>
<dbReference type="InterPro" id="IPR033479">
    <property type="entry name" value="dCache_1"/>
</dbReference>
<evidence type="ECO:0000313" key="11">
    <source>
        <dbReference type="EMBL" id="SKA90418.1"/>
    </source>
</evidence>
<dbReference type="Pfam" id="PF00990">
    <property type="entry name" value="GGDEF"/>
    <property type="match status" value="1"/>
</dbReference>
<dbReference type="PROSITE" id="PS50887">
    <property type="entry name" value="GGDEF"/>
    <property type="match status" value="1"/>
</dbReference>
<protein>
    <recommendedName>
        <fullName evidence="2">diguanylate cyclase</fullName>
        <ecNumber evidence="2">2.7.7.65</ecNumber>
    </recommendedName>
</protein>
<evidence type="ECO:0000256" key="8">
    <source>
        <dbReference type="SAM" id="MobiDB-lite"/>
    </source>
</evidence>
<evidence type="ECO:0000256" key="3">
    <source>
        <dbReference type="ARBA" id="ARBA00022475"/>
    </source>
</evidence>
<dbReference type="Pfam" id="PF02743">
    <property type="entry name" value="dCache_1"/>
    <property type="match status" value="1"/>
</dbReference>
<feature type="domain" description="GGDEF" evidence="10">
    <location>
        <begin position="353"/>
        <end position="483"/>
    </location>
</feature>
<evidence type="ECO:0000259" key="10">
    <source>
        <dbReference type="PROSITE" id="PS50887"/>
    </source>
</evidence>
<dbReference type="PANTHER" id="PTHR45138">
    <property type="entry name" value="REGULATORY COMPONENTS OF SENSORY TRANSDUCTION SYSTEM"/>
    <property type="match status" value="1"/>
</dbReference>
<dbReference type="FunFam" id="3.30.70.270:FF:000001">
    <property type="entry name" value="Diguanylate cyclase domain protein"/>
    <property type="match status" value="1"/>
</dbReference>
<dbReference type="Proteomes" id="UP000190027">
    <property type="component" value="Unassembled WGS sequence"/>
</dbReference>
<proteinExistence type="predicted"/>
<comment type="catalytic activity">
    <reaction evidence="7">
        <text>2 GTP = 3',3'-c-di-GMP + 2 diphosphate</text>
        <dbReference type="Rhea" id="RHEA:24898"/>
        <dbReference type="ChEBI" id="CHEBI:33019"/>
        <dbReference type="ChEBI" id="CHEBI:37565"/>
        <dbReference type="ChEBI" id="CHEBI:58805"/>
        <dbReference type="EC" id="2.7.7.65"/>
    </reaction>
</comment>
<gene>
    <name evidence="11" type="ORF">SAMN02745704_02219</name>
</gene>
<reference evidence="11 12" key="1">
    <citation type="submission" date="2017-02" db="EMBL/GenBank/DDBJ databases">
        <authorList>
            <person name="Peterson S.W."/>
        </authorList>
    </citation>
    <scope>NUCLEOTIDE SEQUENCE [LARGE SCALE GENOMIC DNA]</scope>
    <source>
        <strain evidence="11 12">DSM 16080</strain>
    </source>
</reference>
<dbReference type="SMART" id="SM00267">
    <property type="entry name" value="GGDEF"/>
    <property type="match status" value="1"/>
</dbReference>
<dbReference type="GO" id="GO:0052621">
    <property type="term" value="F:diguanylate cyclase activity"/>
    <property type="evidence" value="ECO:0007669"/>
    <property type="project" value="UniProtKB-EC"/>
</dbReference>
<feature type="transmembrane region" description="Helical" evidence="9">
    <location>
        <begin position="294"/>
        <end position="312"/>
    </location>
</feature>
<evidence type="ECO:0000256" key="6">
    <source>
        <dbReference type="ARBA" id="ARBA00023136"/>
    </source>
</evidence>
<feature type="region of interest" description="Disordered" evidence="8">
    <location>
        <begin position="481"/>
        <end position="506"/>
    </location>
</feature>